<evidence type="ECO:0000313" key="3">
    <source>
        <dbReference type="Proteomes" id="UP000271098"/>
    </source>
</evidence>
<evidence type="ECO:0000256" key="1">
    <source>
        <dbReference type="SAM" id="Coils"/>
    </source>
</evidence>
<dbReference type="WBParaSite" id="GPUH_0000735501-mRNA-1">
    <property type="protein sequence ID" value="GPUH_0000735501-mRNA-1"/>
    <property type="gene ID" value="GPUH_0000735501"/>
</dbReference>
<accession>A0A183DF55</accession>
<sequence>MHFWLQREVATKTKAICYLEERHQAYRNVILENHLVIKDESMDDWRYGFSDPRYVVNVSKRVQTDLTEEALRKNEVHFISLADKLKELEEEISSKKSDMLERFQEIEKDLLSKNLLVDSLTHQLEEADKEAAQATERHQKEREAFLERLSELGQIAENVPILQFELEKLQQVIFKLAGNFSTFPSF</sequence>
<dbReference type="EMBL" id="UYRT01018864">
    <property type="protein sequence ID" value="VDK58039.1"/>
    <property type="molecule type" value="Genomic_DNA"/>
</dbReference>
<dbReference type="OrthoDB" id="5807119at2759"/>
<feature type="coiled-coil region" evidence="1">
    <location>
        <begin position="71"/>
        <end position="144"/>
    </location>
</feature>
<keyword evidence="3" id="KW-1185">Reference proteome</keyword>
<reference evidence="4" key="1">
    <citation type="submission" date="2016-06" db="UniProtKB">
        <authorList>
            <consortium name="WormBaseParasite"/>
        </authorList>
    </citation>
    <scope>IDENTIFICATION</scope>
</reference>
<dbReference type="AlphaFoldDB" id="A0A183DF55"/>
<gene>
    <name evidence="2" type="ORF">GPUH_LOCUS7346</name>
</gene>
<keyword evidence="1" id="KW-0175">Coiled coil</keyword>
<dbReference type="Proteomes" id="UP000271098">
    <property type="component" value="Unassembled WGS sequence"/>
</dbReference>
<protein>
    <submittedName>
        <fullName evidence="4">AAA_9 domain-containing protein</fullName>
    </submittedName>
</protein>
<organism evidence="4">
    <name type="scientific">Gongylonema pulchrum</name>
    <dbReference type="NCBI Taxonomy" id="637853"/>
    <lineage>
        <taxon>Eukaryota</taxon>
        <taxon>Metazoa</taxon>
        <taxon>Ecdysozoa</taxon>
        <taxon>Nematoda</taxon>
        <taxon>Chromadorea</taxon>
        <taxon>Rhabditida</taxon>
        <taxon>Spirurina</taxon>
        <taxon>Spiruromorpha</taxon>
        <taxon>Spiruroidea</taxon>
        <taxon>Gongylonematidae</taxon>
        <taxon>Gongylonema</taxon>
    </lineage>
</organism>
<proteinExistence type="predicted"/>
<name>A0A183DF55_9BILA</name>
<evidence type="ECO:0000313" key="4">
    <source>
        <dbReference type="WBParaSite" id="GPUH_0000735501-mRNA-1"/>
    </source>
</evidence>
<evidence type="ECO:0000313" key="2">
    <source>
        <dbReference type="EMBL" id="VDK58039.1"/>
    </source>
</evidence>
<reference evidence="2 3" key="2">
    <citation type="submission" date="2018-11" db="EMBL/GenBank/DDBJ databases">
        <authorList>
            <consortium name="Pathogen Informatics"/>
        </authorList>
    </citation>
    <scope>NUCLEOTIDE SEQUENCE [LARGE SCALE GENOMIC DNA]</scope>
</reference>